<evidence type="ECO:0000256" key="1">
    <source>
        <dbReference type="SAM" id="MobiDB-lite"/>
    </source>
</evidence>
<feature type="compositionally biased region" description="Basic and acidic residues" evidence="1">
    <location>
        <begin position="27"/>
        <end position="62"/>
    </location>
</feature>
<dbReference type="RefSeq" id="WP_185302143.1">
    <property type="nucleotide sequence ID" value="NZ_CP045702.1"/>
</dbReference>
<evidence type="ECO:0008006" key="4">
    <source>
        <dbReference type="Google" id="ProtNLM"/>
    </source>
</evidence>
<dbReference type="Pfam" id="PF19908">
    <property type="entry name" value="DUF6381"/>
    <property type="match status" value="1"/>
</dbReference>
<dbReference type="AlphaFoldDB" id="A0A7G7BTM1"/>
<dbReference type="KEGG" id="sfiy:F0344_32465"/>
<gene>
    <name evidence="2" type="ORF">F0344_32465</name>
</gene>
<feature type="region of interest" description="Disordered" evidence="1">
    <location>
        <begin position="1"/>
        <end position="62"/>
    </location>
</feature>
<evidence type="ECO:0000313" key="3">
    <source>
        <dbReference type="Proteomes" id="UP000515307"/>
    </source>
</evidence>
<dbReference type="EMBL" id="CP045702">
    <property type="protein sequence ID" value="QNE78686.1"/>
    <property type="molecule type" value="Genomic_DNA"/>
</dbReference>
<keyword evidence="3" id="KW-1185">Reference proteome</keyword>
<evidence type="ECO:0000313" key="2">
    <source>
        <dbReference type="EMBL" id="QNE78686.1"/>
    </source>
</evidence>
<sequence length="62" mass="6891">MSAISGPSGRDQHMRQKASELSQAAERTSDPEHRLRLRQKAERLLAQSERDGKDTDGTADGR</sequence>
<organism evidence="2 3">
    <name type="scientific">Streptomyces finlayi</name>
    <dbReference type="NCBI Taxonomy" id="67296"/>
    <lineage>
        <taxon>Bacteria</taxon>
        <taxon>Bacillati</taxon>
        <taxon>Actinomycetota</taxon>
        <taxon>Actinomycetes</taxon>
        <taxon>Kitasatosporales</taxon>
        <taxon>Streptomycetaceae</taxon>
        <taxon>Streptomyces</taxon>
    </lineage>
</organism>
<reference evidence="3" key="1">
    <citation type="submission" date="2019-10" db="EMBL/GenBank/DDBJ databases">
        <title>Antimicrobial potential of Antarctic Bacteria.</title>
        <authorList>
            <person name="Benaud N."/>
            <person name="Edwards R.J."/>
            <person name="Ferrari B.C."/>
        </authorList>
    </citation>
    <scope>NUCLEOTIDE SEQUENCE [LARGE SCALE GENOMIC DNA]</scope>
    <source>
        <strain evidence="3">NBSH44</strain>
    </source>
</reference>
<dbReference type="InterPro" id="IPR045961">
    <property type="entry name" value="DUF6381"/>
</dbReference>
<dbReference type="Proteomes" id="UP000515307">
    <property type="component" value="Chromosome"/>
</dbReference>
<protein>
    <recommendedName>
        <fullName evidence="4">Small hydrophilic protein</fullName>
    </recommendedName>
</protein>
<proteinExistence type="predicted"/>
<name>A0A7G7BTM1_9ACTN</name>
<accession>A0A7G7BTM1</accession>